<evidence type="ECO:0000256" key="4">
    <source>
        <dbReference type="ARBA" id="ARBA00038402"/>
    </source>
</evidence>
<feature type="compositionally biased region" description="Basic and acidic residues" evidence="5">
    <location>
        <begin position="152"/>
        <end position="170"/>
    </location>
</feature>
<sequence>MAKGKSKGSVPNKHLHSRLAYLQQAAIYLTAQARKPDLGAVGDNQVDGRIALREASQFSTSGGLPSYYASHIRQIAHKAVIRLPRDVKNSICRKCSTALIEGQTCTTRSENRSRDASKPWAEVLIYTCKTCGATKRFPISAKRQQKKATRLATKEGSLERGLHADRTSED</sequence>
<organism evidence="6 7">
    <name type="scientific">Teratosphaeria nubilosa</name>
    <dbReference type="NCBI Taxonomy" id="161662"/>
    <lineage>
        <taxon>Eukaryota</taxon>
        <taxon>Fungi</taxon>
        <taxon>Dikarya</taxon>
        <taxon>Ascomycota</taxon>
        <taxon>Pezizomycotina</taxon>
        <taxon>Dothideomycetes</taxon>
        <taxon>Dothideomycetidae</taxon>
        <taxon>Mycosphaerellales</taxon>
        <taxon>Teratosphaeriaceae</taxon>
        <taxon>Teratosphaeria</taxon>
    </lineage>
</organism>
<keyword evidence="1" id="KW-0819">tRNA processing</keyword>
<comment type="similarity">
    <text evidence="4">Belongs to the eukaryotic/archaeal RNase P protein component 4 family.</text>
</comment>
<dbReference type="PANTHER" id="PTHR14742:SF0">
    <property type="entry name" value="RIBONUCLEASE P PROTEIN SUBUNIT P21"/>
    <property type="match status" value="1"/>
</dbReference>
<feature type="region of interest" description="Disordered" evidence="5">
    <location>
        <begin position="142"/>
        <end position="170"/>
    </location>
</feature>
<evidence type="ECO:0000313" key="7">
    <source>
        <dbReference type="Proteomes" id="UP000799436"/>
    </source>
</evidence>
<protein>
    <submittedName>
        <fullName evidence="6">Rpr2-domain-containing protein</fullName>
    </submittedName>
</protein>
<evidence type="ECO:0000256" key="1">
    <source>
        <dbReference type="ARBA" id="ARBA00022694"/>
    </source>
</evidence>
<dbReference type="EMBL" id="ML995833">
    <property type="protein sequence ID" value="KAF2769479.1"/>
    <property type="molecule type" value="Genomic_DNA"/>
</dbReference>
<dbReference type="AlphaFoldDB" id="A0A6G1LA80"/>
<keyword evidence="2" id="KW-0479">Metal-binding</keyword>
<proteinExistence type="inferred from homology"/>
<evidence type="ECO:0000256" key="2">
    <source>
        <dbReference type="ARBA" id="ARBA00022723"/>
    </source>
</evidence>
<keyword evidence="3" id="KW-0862">Zinc</keyword>
<evidence type="ECO:0000256" key="5">
    <source>
        <dbReference type="SAM" id="MobiDB-lite"/>
    </source>
</evidence>
<reference evidence="6" key="1">
    <citation type="journal article" date="2020" name="Stud. Mycol.">
        <title>101 Dothideomycetes genomes: a test case for predicting lifestyles and emergence of pathogens.</title>
        <authorList>
            <person name="Haridas S."/>
            <person name="Albert R."/>
            <person name="Binder M."/>
            <person name="Bloem J."/>
            <person name="Labutti K."/>
            <person name="Salamov A."/>
            <person name="Andreopoulos B."/>
            <person name="Baker S."/>
            <person name="Barry K."/>
            <person name="Bills G."/>
            <person name="Bluhm B."/>
            <person name="Cannon C."/>
            <person name="Castanera R."/>
            <person name="Culley D."/>
            <person name="Daum C."/>
            <person name="Ezra D."/>
            <person name="Gonzalez J."/>
            <person name="Henrissat B."/>
            <person name="Kuo A."/>
            <person name="Liang C."/>
            <person name="Lipzen A."/>
            <person name="Lutzoni F."/>
            <person name="Magnuson J."/>
            <person name="Mondo S."/>
            <person name="Nolan M."/>
            <person name="Ohm R."/>
            <person name="Pangilinan J."/>
            <person name="Park H.-J."/>
            <person name="Ramirez L."/>
            <person name="Alfaro M."/>
            <person name="Sun H."/>
            <person name="Tritt A."/>
            <person name="Yoshinaga Y."/>
            <person name="Zwiers L.-H."/>
            <person name="Turgeon B."/>
            <person name="Goodwin S."/>
            <person name="Spatafora J."/>
            <person name="Crous P."/>
            <person name="Grigoriev I."/>
        </authorList>
    </citation>
    <scope>NUCLEOTIDE SEQUENCE</scope>
    <source>
        <strain evidence="6">CBS 116005</strain>
    </source>
</reference>
<dbReference type="GO" id="GO:0046872">
    <property type="term" value="F:metal ion binding"/>
    <property type="evidence" value="ECO:0007669"/>
    <property type="project" value="UniProtKB-KW"/>
</dbReference>
<dbReference type="GO" id="GO:0005655">
    <property type="term" value="C:nucleolar ribonuclease P complex"/>
    <property type="evidence" value="ECO:0007669"/>
    <property type="project" value="TreeGrafter"/>
</dbReference>
<keyword evidence="7" id="KW-1185">Reference proteome</keyword>
<dbReference type="Pfam" id="PF04032">
    <property type="entry name" value="Rpr2"/>
    <property type="match status" value="1"/>
</dbReference>
<dbReference type="GO" id="GO:0008033">
    <property type="term" value="P:tRNA processing"/>
    <property type="evidence" value="ECO:0007669"/>
    <property type="project" value="UniProtKB-KW"/>
</dbReference>
<accession>A0A6G1LA80</accession>
<gene>
    <name evidence="6" type="ORF">EJ03DRAFT_272262</name>
</gene>
<dbReference type="InterPro" id="IPR007175">
    <property type="entry name" value="Rpr2/Snm1/Rpp21"/>
</dbReference>
<evidence type="ECO:0000256" key="3">
    <source>
        <dbReference type="ARBA" id="ARBA00022833"/>
    </source>
</evidence>
<evidence type="ECO:0000313" key="6">
    <source>
        <dbReference type="EMBL" id="KAF2769479.1"/>
    </source>
</evidence>
<dbReference type="PANTHER" id="PTHR14742">
    <property type="entry name" value="RIBONUCLEASE P SUBUNIT P21"/>
    <property type="match status" value="1"/>
</dbReference>
<name>A0A6G1LA80_9PEZI</name>
<dbReference type="Gene3D" id="6.20.50.20">
    <property type="match status" value="1"/>
</dbReference>
<dbReference type="OrthoDB" id="128536at2759"/>
<dbReference type="Proteomes" id="UP000799436">
    <property type="component" value="Unassembled WGS sequence"/>
</dbReference>